<name>A0A415PGF7_9FIRM</name>
<dbReference type="GO" id="GO:0003978">
    <property type="term" value="F:UDP-glucose 4-epimerase activity"/>
    <property type="evidence" value="ECO:0007669"/>
    <property type="project" value="UniProtKB-UniRule"/>
</dbReference>
<dbReference type="InterPro" id="IPR005886">
    <property type="entry name" value="UDP_G4E"/>
</dbReference>
<evidence type="ECO:0000259" key="9">
    <source>
        <dbReference type="Pfam" id="PF16363"/>
    </source>
</evidence>
<dbReference type="Gene3D" id="3.90.25.10">
    <property type="entry name" value="UDP-galactose 4-epimerase, domain 1"/>
    <property type="match status" value="1"/>
</dbReference>
<keyword evidence="7 8" id="KW-0413">Isomerase</keyword>
<keyword evidence="6 8" id="KW-0520">NAD</keyword>
<dbReference type="PANTHER" id="PTHR43725">
    <property type="entry name" value="UDP-GLUCOSE 4-EPIMERASE"/>
    <property type="match status" value="1"/>
</dbReference>
<dbReference type="GO" id="GO:0005829">
    <property type="term" value="C:cytosol"/>
    <property type="evidence" value="ECO:0007669"/>
    <property type="project" value="TreeGrafter"/>
</dbReference>
<dbReference type="PANTHER" id="PTHR43725:SF47">
    <property type="entry name" value="UDP-GLUCOSE 4-EPIMERASE"/>
    <property type="match status" value="1"/>
</dbReference>
<dbReference type="CDD" id="cd05247">
    <property type="entry name" value="UDP_G4E_1_SDR_e"/>
    <property type="match status" value="1"/>
</dbReference>
<dbReference type="EMBL" id="QRPK01000019">
    <property type="protein sequence ID" value="RHM11824.1"/>
    <property type="molecule type" value="Genomic_DNA"/>
</dbReference>
<gene>
    <name evidence="10" type="primary">galE</name>
    <name evidence="10" type="ORF">DWZ83_05230</name>
</gene>
<evidence type="ECO:0000256" key="7">
    <source>
        <dbReference type="ARBA" id="ARBA00023235"/>
    </source>
</evidence>
<comment type="cofactor">
    <cofactor evidence="2 8">
        <name>NAD(+)</name>
        <dbReference type="ChEBI" id="CHEBI:57540"/>
    </cofactor>
</comment>
<organism evidence="10 11">
    <name type="scientific">Amedibacillus dolichus</name>
    <dbReference type="NCBI Taxonomy" id="31971"/>
    <lineage>
        <taxon>Bacteria</taxon>
        <taxon>Bacillati</taxon>
        <taxon>Bacillota</taxon>
        <taxon>Erysipelotrichia</taxon>
        <taxon>Erysipelotrichales</taxon>
        <taxon>Erysipelotrichaceae</taxon>
        <taxon>Amedibacillus</taxon>
    </lineage>
</organism>
<dbReference type="Gene3D" id="3.40.50.720">
    <property type="entry name" value="NAD(P)-binding Rossmann-like Domain"/>
    <property type="match status" value="1"/>
</dbReference>
<comment type="subunit">
    <text evidence="8">Homodimer.</text>
</comment>
<comment type="similarity">
    <text evidence="3 8">Belongs to the NAD(P)-dependent epimerase/dehydratase family.</text>
</comment>
<dbReference type="GeneID" id="92793065"/>
<dbReference type="OrthoDB" id="9811743at2"/>
<evidence type="ECO:0000256" key="8">
    <source>
        <dbReference type="RuleBase" id="RU366046"/>
    </source>
</evidence>
<dbReference type="NCBIfam" id="TIGR01179">
    <property type="entry name" value="galE"/>
    <property type="match status" value="1"/>
</dbReference>
<evidence type="ECO:0000256" key="4">
    <source>
        <dbReference type="ARBA" id="ARBA00013189"/>
    </source>
</evidence>
<evidence type="ECO:0000256" key="6">
    <source>
        <dbReference type="ARBA" id="ARBA00023027"/>
    </source>
</evidence>
<dbReference type="AlphaFoldDB" id="A0A415PGF7"/>
<protein>
    <recommendedName>
        <fullName evidence="5 8">UDP-glucose 4-epimerase</fullName>
        <ecNumber evidence="4 8">5.1.3.2</ecNumber>
    </recommendedName>
</protein>
<dbReference type="Pfam" id="PF16363">
    <property type="entry name" value="GDP_Man_Dehyd"/>
    <property type="match status" value="1"/>
</dbReference>
<dbReference type="RefSeq" id="WP_004798684.1">
    <property type="nucleotide sequence ID" value="NZ_CABKNA010000005.1"/>
</dbReference>
<evidence type="ECO:0000256" key="2">
    <source>
        <dbReference type="ARBA" id="ARBA00001911"/>
    </source>
</evidence>
<evidence type="ECO:0000313" key="10">
    <source>
        <dbReference type="EMBL" id="RHM11824.1"/>
    </source>
</evidence>
<reference evidence="10 11" key="1">
    <citation type="submission" date="2018-08" db="EMBL/GenBank/DDBJ databases">
        <title>A genome reference for cultivated species of the human gut microbiota.</title>
        <authorList>
            <person name="Zou Y."/>
            <person name="Xue W."/>
            <person name="Luo G."/>
        </authorList>
    </citation>
    <scope>NUCLEOTIDE SEQUENCE [LARGE SCALE GENOMIC DNA]</scope>
    <source>
        <strain evidence="10 11">AF35-6BH</strain>
    </source>
</reference>
<accession>A0A415PGF7</accession>
<dbReference type="InterPro" id="IPR016040">
    <property type="entry name" value="NAD(P)-bd_dom"/>
</dbReference>
<dbReference type="GO" id="GO:0006012">
    <property type="term" value="P:galactose metabolic process"/>
    <property type="evidence" value="ECO:0007669"/>
    <property type="project" value="UniProtKB-UniPathway"/>
</dbReference>
<evidence type="ECO:0000256" key="3">
    <source>
        <dbReference type="ARBA" id="ARBA00007637"/>
    </source>
</evidence>
<dbReference type="NCBIfam" id="NF007956">
    <property type="entry name" value="PRK10675.1"/>
    <property type="match status" value="1"/>
</dbReference>
<dbReference type="UniPathway" id="UPA00214"/>
<keyword evidence="11" id="KW-1185">Reference proteome</keyword>
<evidence type="ECO:0000256" key="1">
    <source>
        <dbReference type="ARBA" id="ARBA00000083"/>
    </source>
</evidence>
<dbReference type="Proteomes" id="UP000284868">
    <property type="component" value="Unassembled WGS sequence"/>
</dbReference>
<comment type="caution">
    <text evidence="10">The sequence shown here is derived from an EMBL/GenBank/DDBJ whole genome shotgun (WGS) entry which is preliminary data.</text>
</comment>
<evidence type="ECO:0000313" key="11">
    <source>
        <dbReference type="Proteomes" id="UP000284868"/>
    </source>
</evidence>
<proteinExistence type="inferred from homology"/>
<keyword evidence="8" id="KW-0119">Carbohydrate metabolism</keyword>
<dbReference type="InterPro" id="IPR036291">
    <property type="entry name" value="NAD(P)-bd_dom_sf"/>
</dbReference>
<comment type="pathway">
    <text evidence="8">Carbohydrate metabolism; galactose metabolism.</text>
</comment>
<sequence>MKILVTGGTGFIGSHTCVELIEAGHDVVIIDNLYNSQSDVVDKIERITGTRPAFYEADCCDEEALETIFNEHAIDAAIHFAGYKAVGESVQKPIMYYENNIMSTLALCKVMAKHNCKRLVFSSSATVYGNPKSVPIFEDFPLGPTTNPYGTTKLLIEGILRDLHISDNEWNIALLRYFNPIGAHASGLLGESPNDIPNNLMPYIVKVANKELPYLHVYGNDYDTPDGTGVRDYIHVVDLAKGHVNAVNKVMEPIGVDCYNLGTGIGYSVLDVVNTFAKVNDIEVPYQIDPRRPGDIATCYASTEKAFKELGWKAEKNLEDMCKDAWHFLQTTK</sequence>
<feature type="domain" description="NAD(P)-binding" evidence="9">
    <location>
        <begin position="4"/>
        <end position="324"/>
    </location>
</feature>
<comment type="catalytic activity">
    <reaction evidence="1 8">
        <text>UDP-alpha-D-glucose = UDP-alpha-D-galactose</text>
        <dbReference type="Rhea" id="RHEA:22168"/>
        <dbReference type="ChEBI" id="CHEBI:58885"/>
        <dbReference type="ChEBI" id="CHEBI:66914"/>
        <dbReference type="EC" id="5.1.3.2"/>
    </reaction>
</comment>
<dbReference type="EC" id="5.1.3.2" evidence="4 8"/>
<evidence type="ECO:0000256" key="5">
    <source>
        <dbReference type="ARBA" id="ARBA00018569"/>
    </source>
</evidence>
<dbReference type="SUPFAM" id="SSF51735">
    <property type="entry name" value="NAD(P)-binding Rossmann-fold domains"/>
    <property type="match status" value="1"/>
</dbReference>